<dbReference type="PROSITE" id="PS50850">
    <property type="entry name" value="MFS"/>
    <property type="match status" value="1"/>
</dbReference>
<keyword evidence="4 8" id="KW-0812">Transmembrane</keyword>
<keyword evidence="11" id="KW-1185">Reference proteome</keyword>
<evidence type="ECO:0000256" key="5">
    <source>
        <dbReference type="ARBA" id="ARBA00022989"/>
    </source>
</evidence>
<dbReference type="InterPro" id="IPR036259">
    <property type="entry name" value="MFS_trans_sf"/>
</dbReference>
<keyword evidence="2" id="KW-0813">Transport</keyword>
<dbReference type="RefSeq" id="WP_380601177.1">
    <property type="nucleotide sequence ID" value="NZ_JBHSDU010000014.1"/>
</dbReference>
<proteinExistence type="predicted"/>
<dbReference type="CDD" id="cd06173">
    <property type="entry name" value="MFS_MefA_like"/>
    <property type="match status" value="1"/>
</dbReference>
<feature type="transmembrane region" description="Helical" evidence="8">
    <location>
        <begin position="119"/>
        <end position="137"/>
    </location>
</feature>
<dbReference type="PANTHER" id="PTHR23513:SF11">
    <property type="entry name" value="STAPHYLOFERRIN A TRANSPORTER"/>
    <property type="match status" value="1"/>
</dbReference>
<feature type="transmembrane region" description="Helical" evidence="8">
    <location>
        <begin position="171"/>
        <end position="201"/>
    </location>
</feature>
<evidence type="ECO:0000256" key="7">
    <source>
        <dbReference type="SAM" id="MobiDB-lite"/>
    </source>
</evidence>
<feature type="region of interest" description="Disordered" evidence="7">
    <location>
        <begin position="538"/>
        <end position="561"/>
    </location>
</feature>
<evidence type="ECO:0000256" key="4">
    <source>
        <dbReference type="ARBA" id="ARBA00022692"/>
    </source>
</evidence>
<evidence type="ECO:0000313" key="10">
    <source>
        <dbReference type="EMBL" id="MFC4312088.1"/>
    </source>
</evidence>
<evidence type="ECO:0000256" key="3">
    <source>
        <dbReference type="ARBA" id="ARBA00022475"/>
    </source>
</evidence>
<dbReference type="Pfam" id="PF05977">
    <property type="entry name" value="MFS_3"/>
    <property type="match status" value="1"/>
</dbReference>
<dbReference type="InterPro" id="IPR010290">
    <property type="entry name" value="TM_effector"/>
</dbReference>
<protein>
    <submittedName>
        <fullName evidence="10">MFS transporter</fullName>
    </submittedName>
</protein>
<feature type="transmembrane region" description="Helical" evidence="8">
    <location>
        <begin position="29"/>
        <end position="50"/>
    </location>
</feature>
<sequence>MLQATTSPADDTPPVSALSPFRFPVFRSIWFASVASNLGGLIQTVGAAWMMTSIAKSADMVALVQTSVALPIVLLSLFAGAMADNLDRRKVMLGAQIFMLFVSITLTVCAWLGLITPWLLLMFTFLIGCGAAFNGPAWQASVGDMVPRAHLAGAVAINSMGFNIARSVGPAIGGAIVAAAGAAAAFAVNAASYIALITVLARWRPVRPPQLLPRETLGIAVAAGIRYVAMSPSIRRVLLRGSVFGIGASSVMALLPLVAKDLLTGGPLTYGLLLGAFGFGAVLGALSSARLRQRLSSEGLTRVSCVGFAVAAAVAGISTVSALTVATMMIAGASWVLTLSTFNVSVQLSTPRWVVARALSLYQVTTFGGMAAGSWLWGVISESDGVSLALFAAALVMLICAAIGLRLPLSETADLNLDPLRRWEAPDTAVPVESRTGPVVITIEYKIREEDVLEFLAVMAERRRIRKRDGAMHWMLLRDLADATVWVERYTTPTWLEYIRHNNRITQDDATIPERLHELHQGPGLPVVKRMIERQTGALPAGHVSTPHDLAEPLTDPSRAS</sequence>
<keyword evidence="5 8" id="KW-1133">Transmembrane helix</keyword>
<organism evidence="10 11">
    <name type="scientific">Steroidobacter flavus</name>
    <dbReference type="NCBI Taxonomy" id="1842136"/>
    <lineage>
        <taxon>Bacteria</taxon>
        <taxon>Pseudomonadati</taxon>
        <taxon>Pseudomonadota</taxon>
        <taxon>Gammaproteobacteria</taxon>
        <taxon>Steroidobacterales</taxon>
        <taxon>Steroidobacteraceae</taxon>
        <taxon>Steroidobacter</taxon>
    </lineage>
</organism>
<feature type="domain" description="Major facilitator superfamily (MFS) profile" evidence="9">
    <location>
        <begin position="25"/>
        <end position="412"/>
    </location>
</feature>
<feature type="transmembrane region" description="Helical" evidence="8">
    <location>
        <begin position="62"/>
        <end position="81"/>
    </location>
</feature>
<feature type="transmembrane region" description="Helical" evidence="8">
    <location>
        <begin position="358"/>
        <end position="380"/>
    </location>
</feature>
<comment type="subcellular location">
    <subcellularLocation>
        <location evidence="1">Cell membrane</location>
        <topology evidence="1">Multi-pass membrane protein</topology>
    </subcellularLocation>
</comment>
<dbReference type="PANTHER" id="PTHR23513">
    <property type="entry name" value="INTEGRAL MEMBRANE EFFLUX PROTEIN-RELATED"/>
    <property type="match status" value="1"/>
</dbReference>
<feature type="transmembrane region" description="Helical" evidence="8">
    <location>
        <begin position="299"/>
        <end position="317"/>
    </location>
</feature>
<accession>A0ABV8SWS7</accession>
<comment type="caution">
    <text evidence="10">The sequence shown here is derived from an EMBL/GenBank/DDBJ whole genome shotgun (WGS) entry which is preliminary data.</text>
</comment>
<keyword evidence="3" id="KW-1003">Cell membrane</keyword>
<feature type="transmembrane region" description="Helical" evidence="8">
    <location>
        <begin position="270"/>
        <end position="287"/>
    </location>
</feature>
<feature type="transmembrane region" description="Helical" evidence="8">
    <location>
        <begin position="386"/>
        <end position="405"/>
    </location>
</feature>
<evidence type="ECO:0000256" key="6">
    <source>
        <dbReference type="ARBA" id="ARBA00023136"/>
    </source>
</evidence>
<reference evidence="11" key="1">
    <citation type="journal article" date="2019" name="Int. J. Syst. Evol. Microbiol.">
        <title>The Global Catalogue of Microorganisms (GCM) 10K type strain sequencing project: providing services to taxonomists for standard genome sequencing and annotation.</title>
        <authorList>
            <consortium name="The Broad Institute Genomics Platform"/>
            <consortium name="The Broad Institute Genome Sequencing Center for Infectious Disease"/>
            <person name="Wu L."/>
            <person name="Ma J."/>
        </authorList>
    </citation>
    <scope>NUCLEOTIDE SEQUENCE [LARGE SCALE GENOMIC DNA]</scope>
    <source>
        <strain evidence="11">CGMCC 1.10759</strain>
    </source>
</reference>
<evidence type="ECO:0000256" key="2">
    <source>
        <dbReference type="ARBA" id="ARBA00022448"/>
    </source>
</evidence>
<dbReference type="Gene3D" id="1.20.1250.20">
    <property type="entry name" value="MFS general substrate transporter like domains"/>
    <property type="match status" value="1"/>
</dbReference>
<dbReference type="EMBL" id="JBHSDU010000014">
    <property type="protein sequence ID" value="MFC4312088.1"/>
    <property type="molecule type" value="Genomic_DNA"/>
</dbReference>
<feature type="transmembrane region" description="Helical" evidence="8">
    <location>
        <begin position="237"/>
        <end position="258"/>
    </location>
</feature>
<dbReference type="InterPro" id="IPR020846">
    <property type="entry name" value="MFS_dom"/>
</dbReference>
<dbReference type="SUPFAM" id="SSF103473">
    <property type="entry name" value="MFS general substrate transporter"/>
    <property type="match status" value="1"/>
</dbReference>
<feature type="transmembrane region" description="Helical" evidence="8">
    <location>
        <begin position="323"/>
        <end position="346"/>
    </location>
</feature>
<evidence type="ECO:0000256" key="1">
    <source>
        <dbReference type="ARBA" id="ARBA00004651"/>
    </source>
</evidence>
<name>A0ABV8SWS7_9GAMM</name>
<gene>
    <name evidence="10" type="ORF">ACFPN2_23610</name>
</gene>
<evidence type="ECO:0000259" key="9">
    <source>
        <dbReference type="PROSITE" id="PS50850"/>
    </source>
</evidence>
<dbReference type="Proteomes" id="UP001595904">
    <property type="component" value="Unassembled WGS sequence"/>
</dbReference>
<evidence type="ECO:0000256" key="8">
    <source>
        <dbReference type="SAM" id="Phobius"/>
    </source>
</evidence>
<feature type="transmembrane region" description="Helical" evidence="8">
    <location>
        <begin position="93"/>
        <end position="113"/>
    </location>
</feature>
<keyword evidence="6 8" id="KW-0472">Membrane</keyword>
<evidence type="ECO:0000313" key="11">
    <source>
        <dbReference type="Proteomes" id="UP001595904"/>
    </source>
</evidence>